<dbReference type="EMBL" id="CADEPI010000107">
    <property type="protein sequence ID" value="CAB3375027.1"/>
    <property type="molecule type" value="Genomic_DNA"/>
</dbReference>
<evidence type="ECO:0000313" key="2">
    <source>
        <dbReference type="Proteomes" id="UP000494165"/>
    </source>
</evidence>
<gene>
    <name evidence="1" type="ORF">CLODIP_2_CD13058</name>
</gene>
<protein>
    <submittedName>
        <fullName evidence="1">Uncharacterized protein</fullName>
    </submittedName>
</protein>
<evidence type="ECO:0000313" key="1">
    <source>
        <dbReference type="EMBL" id="CAB3375027.1"/>
    </source>
</evidence>
<accession>A0A8S1CU86</accession>
<keyword evidence="2" id="KW-1185">Reference proteome</keyword>
<name>A0A8S1CU86_9INSE</name>
<organism evidence="1 2">
    <name type="scientific">Cloeon dipterum</name>
    <dbReference type="NCBI Taxonomy" id="197152"/>
    <lineage>
        <taxon>Eukaryota</taxon>
        <taxon>Metazoa</taxon>
        <taxon>Ecdysozoa</taxon>
        <taxon>Arthropoda</taxon>
        <taxon>Hexapoda</taxon>
        <taxon>Insecta</taxon>
        <taxon>Pterygota</taxon>
        <taxon>Palaeoptera</taxon>
        <taxon>Ephemeroptera</taxon>
        <taxon>Pisciforma</taxon>
        <taxon>Baetidae</taxon>
        <taxon>Cloeon</taxon>
    </lineage>
</organism>
<reference evidence="1 2" key="1">
    <citation type="submission" date="2020-04" db="EMBL/GenBank/DDBJ databases">
        <authorList>
            <person name="Alioto T."/>
            <person name="Alioto T."/>
            <person name="Gomez Garrido J."/>
        </authorList>
    </citation>
    <scope>NUCLEOTIDE SEQUENCE [LARGE SCALE GENOMIC DNA]</scope>
</reference>
<sequence>MVDDETVLNLAKKRLQTIRAKSYSLEKLAVRTLLKNIRFYLNSDGQLGQLKSLPGVLRDKILQTLIQRRNIDDNGKTEEINDLMGIFPFLLSSRTRCIELNGIMSFACPRRFKTKRYLDQEETDVTTLKKETECCVQLLQWIEALAPKVETLIIMKNNPFPEISDPSHKKPLVKLEMLQTLKKLPNLKTLRVDLFRFKKNDLLEISFPRSLHKQFLQRETNYCQQLPLAR</sequence>
<dbReference type="Proteomes" id="UP000494165">
    <property type="component" value="Unassembled WGS sequence"/>
</dbReference>
<proteinExistence type="predicted"/>
<comment type="caution">
    <text evidence="1">The sequence shown here is derived from an EMBL/GenBank/DDBJ whole genome shotgun (WGS) entry which is preliminary data.</text>
</comment>
<dbReference type="AlphaFoldDB" id="A0A8S1CU86"/>